<dbReference type="Proteomes" id="UP000199437">
    <property type="component" value="Unassembled WGS sequence"/>
</dbReference>
<evidence type="ECO:0000313" key="1">
    <source>
        <dbReference type="EMBL" id="SEV92711.1"/>
    </source>
</evidence>
<gene>
    <name evidence="1" type="ORF">SAMN05216290_0733</name>
</gene>
<dbReference type="OrthoDB" id="794480at2"/>
<dbReference type="GeneID" id="99985473"/>
<dbReference type="AlphaFoldDB" id="A0A1I0MWB3"/>
<proteinExistence type="predicted"/>
<protein>
    <submittedName>
        <fullName evidence="1">Uncharacterized protein</fullName>
    </submittedName>
</protein>
<name>A0A1I0MWB3_9BACT</name>
<keyword evidence="2" id="KW-1185">Reference proteome</keyword>
<sequence>MYKKDLELQVRWVKLLTHLKDVIGKRPKDLNGVLFLIGVQELGNGVQTFSKEEKQDLMHIAICRVLSLSGYYELEGKDAEGWPHWKPLKKLPHFDLLEQEKLLKLHVLEYFEKEYQISFTA</sequence>
<organism evidence="1 2">
    <name type="scientific">Roseivirga pacifica</name>
    <dbReference type="NCBI Taxonomy" id="1267423"/>
    <lineage>
        <taxon>Bacteria</taxon>
        <taxon>Pseudomonadati</taxon>
        <taxon>Bacteroidota</taxon>
        <taxon>Cytophagia</taxon>
        <taxon>Cytophagales</taxon>
        <taxon>Roseivirgaceae</taxon>
        <taxon>Roseivirga</taxon>
    </lineage>
</organism>
<reference evidence="2" key="1">
    <citation type="submission" date="2016-10" db="EMBL/GenBank/DDBJ databases">
        <authorList>
            <person name="Varghese N."/>
            <person name="Submissions S."/>
        </authorList>
    </citation>
    <scope>NUCLEOTIDE SEQUENCE [LARGE SCALE GENOMIC DNA]</scope>
    <source>
        <strain evidence="2">CGMCC 1.12402</strain>
    </source>
</reference>
<dbReference type="STRING" id="1267423.SAMN05216290_0733"/>
<evidence type="ECO:0000313" key="2">
    <source>
        <dbReference type="Proteomes" id="UP000199437"/>
    </source>
</evidence>
<accession>A0A1I0MWB3</accession>
<dbReference type="RefSeq" id="WP_090257022.1">
    <property type="nucleotide sequence ID" value="NZ_FOIR01000001.1"/>
</dbReference>
<dbReference type="EMBL" id="FOIR01000001">
    <property type="protein sequence ID" value="SEV92711.1"/>
    <property type="molecule type" value="Genomic_DNA"/>
</dbReference>